<evidence type="ECO:0000256" key="9">
    <source>
        <dbReference type="SAM" id="Phobius"/>
    </source>
</evidence>
<evidence type="ECO:0000256" key="6">
    <source>
        <dbReference type="ARBA" id="ARBA00022777"/>
    </source>
</evidence>
<dbReference type="PANTHER" id="PTHR43065:SF10">
    <property type="entry name" value="PEROXIDE STRESS-ACTIVATED HISTIDINE KINASE MAK3"/>
    <property type="match status" value="1"/>
</dbReference>
<keyword evidence="9" id="KW-0812">Transmembrane</keyword>
<keyword evidence="4" id="KW-0808">Transferase</keyword>
<dbReference type="PROSITE" id="PS50109">
    <property type="entry name" value="HIS_KIN"/>
    <property type="match status" value="1"/>
</dbReference>
<keyword evidence="9" id="KW-1133">Transmembrane helix</keyword>
<feature type="transmembrane region" description="Helical" evidence="9">
    <location>
        <begin position="106"/>
        <end position="126"/>
    </location>
</feature>
<evidence type="ECO:0000256" key="2">
    <source>
        <dbReference type="ARBA" id="ARBA00012438"/>
    </source>
</evidence>
<evidence type="ECO:0000256" key="5">
    <source>
        <dbReference type="ARBA" id="ARBA00022741"/>
    </source>
</evidence>
<evidence type="ECO:0000256" key="7">
    <source>
        <dbReference type="ARBA" id="ARBA00022840"/>
    </source>
</evidence>
<evidence type="ECO:0000256" key="1">
    <source>
        <dbReference type="ARBA" id="ARBA00000085"/>
    </source>
</evidence>
<keyword evidence="8" id="KW-0902">Two-component regulatory system</keyword>
<gene>
    <name evidence="11" type="ORF">H4684_000849</name>
</gene>
<dbReference type="InterPro" id="IPR003594">
    <property type="entry name" value="HATPase_dom"/>
</dbReference>
<keyword evidence="3" id="KW-0597">Phosphoprotein</keyword>
<dbReference type="Gene3D" id="3.30.565.10">
    <property type="entry name" value="Histidine kinase-like ATPase, C-terminal domain"/>
    <property type="match status" value="1"/>
</dbReference>
<dbReference type="SMART" id="SM00387">
    <property type="entry name" value="HATPase_c"/>
    <property type="match status" value="1"/>
</dbReference>
<proteinExistence type="predicted"/>
<sequence length="684" mass="75196">MTPSFVSFLTTLCAVILAVGFAARMLLGVMRADRSRASGALAVALVLSAGLEALDLLTLLYPESVQAWRMAGLLVEGALGPAWIWFTALFARNYEEGRLPGTQRALILLSCLMMPWAGYLAAQGAYFAPDFATEGLLFLLPGSFYFYIGFAVCCVAALLNIEATLAAAVHHRRWKIKFILLGAVSILAALILYYSQSLLHRSIDMSLAGLRSLALLLGTAMMWFSDLRRGPEVRISFSRRLAFKSVVLVAAGLYLVGLGLLGEGARLFGDDLGRAVLLVVSFLAGLGLLVVFLSDTVRRKIRLFLQMHFYGEKYDYRIQWVQFTQHLASARTQNELQQAALSACCETFGIVGAGLFLFDHDRKLYLPASLVEMDSHEGGFGEDSALVTELETRRSVLRAVDVDDSSPWLARAGFAIPIFREDALDGFVLLGRPINPREEYDEEDFELMDTMARHISSALLNMRLLDQLARSREMEIMGKVSAFVLHDLKNHVYTLSLMADNAQKHIGNPEFQKDMVDSLGSTVGKMKILISQLKGLPDRHTLKREPVGLLSLARESTRPLPQERLDFQGPDVRVMIDSAEMGKVILNLCLNALEASTAGQSVSVTVGDEPEPFVRVTDHGVGIAKEFMAGGLFEPFKSTKAKGMGIGLYQCKQIVEAHGGRIEVRSAPNEGSEFIVCIGDRQVL</sequence>
<feature type="transmembrane region" description="Helical" evidence="9">
    <location>
        <begin position="146"/>
        <end position="169"/>
    </location>
</feature>
<reference evidence="11 12" key="1">
    <citation type="submission" date="2020-10" db="EMBL/GenBank/DDBJ databases">
        <title>Genomic Encyclopedia of Type Strains, Phase IV (KMG-IV): sequencing the most valuable type-strain genomes for metagenomic binning, comparative biology and taxonomic classification.</title>
        <authorList>
            <person name="Goeker M."/>
        </authorList>
    </citation>
    <scope>NUCLEOTIDE SEQUENCE [LARGE SCALE GENOMIC DNA]</scope>
    <source>
        <strain evidence="11 12">DSM 4194</strain>
    </source>
</reference>
<dbReference type="Pfam" id="PF13492">
    <property type="entry name" value="GAF_3"/>
    <property type="match status" value="1"/>
</dbReference>
<name>A0ABR9H0I4_9BACT</name>
<dbReference type="Proteomes" id="UP000639010">
    <property type="component" value="Unassembled WGS sequence"/>
</dbReference>
<dbReference type="EC" id="2.7.13.3" evidence="2"/>
<dbReference type="SUPFAM" id="SSF55781">
    <property type="entry name" value="GAF domain-like"/>
    <property type="match status" value="1"/>
</dbReference>
<keyword evidence="7" id="KW-0067">ATP-binding</keyword>
<keyword evidence="9" id="KW-0472">Membrane</keyword>
<dbReference type="SUPFAM" id="SSF55874">
    <property type="entry name" value="ATPase domain of HSP90 chaperone/DNA topoisomerase II/histidine kinase"/>
    <property type="match status" value="1"/>
</dbReference>
<dbReference type="InterPro" id="IPR005467">
    <property type="entry name" value="His_kinase_dom"/>
</dbReference>
<dbReference type="Pfam" id="PF02518">
    <property type="entry name" value="HATPase_c"/>
    <property type="match status" value="1"/>
</dbReference>
<dbReference type="RefSeq" id="WP_192622925.1">
    <property type="nucleotide sequence ID" value="NZ_JADBGG010000004.1"/>
</dbReference>
<dbReference type="EMBL" id="JADBGG010000004">
    <property type="protein sequence ID" value="MBE1424222.1"/>
    <property type="molecule type" value="Genomic_DNA"/>
</dbReference>
<feature type="transmembrane region" description="Helical" evidence="9">
    <location>
        <begin position="207"/>
        <end position="225"/>
    </location>
</feature>
<feature type="transmembrane region" description="Helical" evidence="9">
    <location>
        <begin position="67"/>
        <end position="86"/>
    </location>
</feature>
<comment type="catalytic activity">
    <reaction evidence="1">
        <text>ATP + protein L-histidine = ADP + protein N-phospho-L-histidine.</text>
        <dbReference type="EC" id="2.7.13.3"/>
    </reaction>
</comment>
<evidence type="ECO:0000313" key="12">
    <source>
        <dbReference type="Proteomes" id="UP000639010"/>
    </source>
</evidence>
<dbReference type="InterPro" id="IPR029016">
    <property type="entry name" value="GAF-like_dom_sf"/>
</dbReference>
<feature type="transmembrane region" description="Helical" evidence="9">
    <location>
        <begin position="176"/>
        <end position="195"/>
    </location>
</feature>
<keyword evidence="5" id="KW-0547">Nucleotide-binding</keyword>
<evidence type="ECO:0000256" key="8">
    <source>
        <dbReference type="ARBA" id="ARBA00023012"/>
    </source>
</evidence>
<evidence type="ECO:0000256" key="4">
    <source>
        <dbReference type="ARBA" id="ARBA00022679"/>
    </source>
</evidence>
<keyword evidence="6 11" id="KW-0418">Kinase</keyword>
<accession>A0ABR9H0I4</accession>
<dbReference type="InterPro" id="IPR014265">
    <property type="entry name" value="XrtA/PrsK"/>
</dbReference>
<protein>
    <recommendedName>
        <fullName evidence="2">histidine kinase</fullName>
        <ecNumber evidence="2">2.7.13.3</ecNumber>
    </recommendedName>
</protein>
<dbReference type="GO" id="GO:0016301">
    <property type="term" value="F:kinase activity"/>
    <property type="evidence" value="ECO:0007669"/>
    <property type="project" value="UniProtKB-KW"/>
</dbReference>
<feature type="transmembrane region" description="Helical" evidence="9">
    <location>
        <begin position="275"/>
        <end position="293"/>
    </location>
</feature>
<keyword evidence="12" id="KW-1185">Reference proteome</keyword>
<evidence type="ECO:0000313" key="11">
    <source>
        <dbReference type="EMBL" id="MBE1424222.1"/>
    </source>
</evidence>
<feature type="transmembrane region" description="Helical" evidence="9">
    <location>
        <begin position="246"/>
        <end position="269"/>
    </location>
</feature>
<dbReference type="InterPro" id="IPR004358">
    <property type="entry name" value="Sig_transdc_His_kin-like_C"/>
</dbReference>
<feature type="domain" description="Histidine kinase" evidence="10">
    <location>
        <begin position="483"/>
        <end position="682"/>
    </location>
</feature>
<dbReference type="NCBIfam" id="TIGR02916">
    <property type="entry name" value="PEP_his_kin"/>
    <property type="match status" value="1"/>
</dbReference>
<feature type="transmembrane region" description="Helical" evidence="9">
    <location>
        <begin position="39"/>
        <end position="61"/>
    </location>
</feature>
<comment type="caution">
    <text evidence="11">The sequence shown here is derived from an EMBL/GenBank/DDBJ whole genome shotgun (WGS) entry which is preliminary data.</text>
</comment>
<organism evidence="11 12">
    <name type="scientific">Desulfomicrobium macestii</name>
    <dbReference type="NCBI Taxonomy" id="90731"/>
    <lineage>
        <taxon>Bacteria</taxon>
        <taxon>Pseudomonadati</taxon>
        <taxon>Thermodesulfobacteriota</taxon>
        <taxon>Desulfovibrionia</taxon>
        <taxon>Desulfovibrionales</taxon>
        <taxon>Desulfomicrobiaceae</taxon>
        <taxon>Desulfomicrobium</taxon>
    </lineage>
</organism>
<dbReference type="PANTHER" id="PTHR43065">
    <property type="entry name" value="SENSOR HISTIDINE KINASE"/>
    <property type="match status" value="1"/>
</dbReference>
<dbReference type="PRINTS" id="PR00344">
    <property type="entry name" value="BCTRLSENSOR"/>
</dbReference>
<dbReference type="InterPro" id="IPR036890">
    <property type="entry name" value="HATPase_C_sf"/>
</dbReference>
<feature type="transmembrane region" description="Helical" evidence="9">
    <location>
        <begin position="6"/>
        <end position="27"/>
    </location>
</feature>
<dbReference type="InterPro" id="IPR003018">
    <property type="entry name" value="GAF"/>
</dbReference>
<evidence type="ECO:0000259" key="10">
    <source>
        <dbReference type="PROSITE" id="PS50109"/>
    </source>
</evidence>
<dbReference type="Gene3D" id="3.30.450.40">
    <property type="match status" value="1"/>
</dbReference>
<evidence type="ECO:0000256" key="3">
    <source>
        <dbReference type="ARBA" id="ARBA00022553"/>
    </source>
</evidence>